<feature type="domain" description="HTH cro/C1-type" evidence="2">
    <location>
        <begin position="7"/>
        <end position="61"/>
    </location>
</feature>
<evidence type="ECO:0000259" key="2">
    <source>
        <dbReference type="PROSITE" id="PS50943"/>
    </source>
</evidence>
<accession>A0A0D8J1S6</accession>
<dbReference type="SUPFAM" id="SSF47413">
    <property type="entry name" value="lambda repressor-like DNA-binding domains"/>
    <property type="match status" value="1"/>
</dbReference>
<dbReference type="EMBL" id="LMUA01000011">
    <property type="protein sequence ID" value="KUE76201.1"/>
    <property type="molecule type" value="Genomic_DNA"/>
</dbReference>
<dbReference type="Proteomes" id="UP000431913">
    <property type="component" value="Unassembled WGS sequence"/>
</dbReference>
<protein>
    <submittedName>
        <fullName evidence="6">Helix-turn-helix domain-containing protein</fullName>
    </submittedName>
    <submittedName>
        <fullName evidence="5">Helix-turn-helix transcriptional regulator</fullName>
    </submittedName>
</protein>
<dbReference type="EMBL" id="WMZR01000002">
    <property type="protein sequence ID" value="MTS50281.1"/>
    <property type="molecule type" value="Genomic_DNA"/>
</dbReference>
<evidence type="ECO:0000313" key="8">
    <source>
        <dbReference type="Proteomes" id="UP000032483"/>
    </source>
</evidence>
<dbReference type="EMBL" id="JXXK01000014">
    <property type="protein sequence ID" value="KJF39713.1"/>
    <property type="molecule type" value="Genomic_DNA"/>
</dbReference>
<evidence type="ECO:0000256" key="1">
    <source>
        <dbReference type="ARBA" id="ARBA00023125"/>
    </source>
</evidence>
<dbReference type="InterPro" id="IPR010982">
    <property type="entry name" value="Lambda_DNA-bd_dom_sf"/>
</dbReference>
<dbReference type="Gene3D" id="1.10.260.40">
    <property type="entry name" value="lambda repressor-like DNA-binding domains"/>
    <property type="match status" value="1"/>
</dbReference>
<dbReference type="PANTHER" id="PTHR46558">
    <property type="entry name" value="TRACRIPTIONAL REGULATORY PROTEIN-RELATED-RELATED"/>
    <property type="match status" value="1"/>
</dbReference>
<evidence type="ECO:0000313" key="5">
    <source>
        <dbReference type="EMBL" id="MST91488.1"/>
    </source>
</evidence>
<dbReference type="AlphaFoldDB" id="A0A0D8J1S6"/>
<dbReference type="Pfam" id="PF01381">
    <property type="entry name" value="HTH_3"/>
    <property type="match status" value="1"/>
</dbReference>
<reference evidence="5 10" key="4">
    <citation type="submission" date="2019-08" db="EMBL/GenBank/DDBJ databases">
        <title>In-depth cultivation of the pig gut microbiome towards novel bacterial diversity and tailored functional studies.</title>
        <authorList>
            <person name="Wylensek D."/>
            <person name="Hitch T.C.A."/>
            <person name="Clavel T."/>
        </authorList>
    </citation>
    <scope>NUCLEOTIDE SEQUENCE [LARGE SCALE GENOMIC DNA]</scope>
    <source>
        <strain evidence="5 10">WCA3-601-WT-6J</strain>
    </source>
</reference>
<dbReference type="Proteomes" id="UP000449193">
    <property type="component" value="Unassembled WGS sequence"/>
</dbReference>
<evidence type="ECO:0000313" key="7">
    <source>
        <dbReference type="EMBL" id="MTS50281.1"/>
    </source>
</evidence>
<keyword evidence="1" id="KW-0238">DNA-binding</keyword>
<dbReference type="EMBL" id="VUNJ01000005">
    <property type="protein sequence ID" value="MST91488.1"/>
    <property type="molecule type" value="Genomic_DNA"/>
</dbReference>
<dbReference type="GeneID" id="42857089"/>
<evidence type="ECO:0000313" key="12">
    <source>
        <dbReference type="Proteomes" id="UP000472755"/>
    </source>
</evidence>
<reference evidence="11 12" key="3">
    <citation type="journal article" date="2019" name="Nat. Med.">
        <title>A library of human gut bacterial isolates paired with longitudinal multiomics data enables mechanistic microbiome research.</title>
        <authorList>
            <person name="Poyet M."/>
            <person name="Groussin M."/>
            <person name="Gibbons S.M."/>
            <person name="Avila-Pacheco J."/>
            <person name="Jiang X."/>
            <person name="Kearney S.M."/>
            <person name="Perrotta A.R."/>
            <person name="Berdy B."/>
            <person name="Zhao S."/>
            <person name="Lieberman T.D."/>
            <person name="Swanson P.K."/>
            <person name="Smith M."/>
            <person name="Roesemann S."/>
            <person name="Alexander J.E."/>
            <person name="Rich S.A."/>
            <person name="Livny J."/>
            <person name="Vlamakis H."/>
            <person name="Clish C."/>
            <person name="Bullock K."/>
            <person name="Deik A."/>
            <person name="Scott J."/>
            <person name="Pierce K.A."/>
            <person name="Xavier R.J."/>
            <person name="Alm E.J."/>
        </authorList>
    </citation>
    <scope>NUCLEOTIDE SEQUENCE [LARGE SCALE GENOMIC DNA]</scope>
    <source>
        <strain evidence="6 12">BIOML-A4</strain>
        <strain evidence="7 11">BIOML-A7</strain>
    </source>
</reference>
<dbReference type="RefSeq" id="WP_009323804.1">
    <property type="nucleotide sequence ID" value="NZ_CAOJUJ010000012.1"/>
</dbReference>
<proteinExistence type="predicted"/>
<reference evidence="4 9" key="2">
    <citation type="submission" date="2015-10" db="EMBL/GenBank/DDBJ databases">
        <title>A novel member of the family Ruminococcaceae isolated from human faeces.</title>
        <authorList>
            <person name="Shkoporov A.N."/>
            <person name="Chaplin A.V."/>
            <person name="Motuzova O.V."/>
            <person name="Kafarskaia L.I."/>
            <person name="Efimov B.A."/>
        </authorList>
    </citation>
    <scope>NUCLEOTIDE SEQUENCE [LARGE SCALE GENOMIC DNA]</scope>
    <source>
        <strain evidence="4 9">668</strain>
    </source>
</reference>
<dbReference type="CDD" id="cd00093">
    <property type="entry name" value="HTH_XRE"/>
    <property type="match status" value="1"/>
</dbReference>
<evidence type="ECO:0000313" key="9">
    <source>
        <dbReference type="Proteomes" id="UP000053433"/>
    </source>
</evidence>
<dbReference type="Proteomes" id="UP000472755">
    <property type="component" value="Unassembled WGS sequence"/>
</dbReference>
<dbReference type="Proteomes" id="UP000032483">
    <property type="component" value="Unassembled WGS sequence"/>
</dbReference>
<reference evidence="3" key="1">
    <citation type="submission" date="2015-02" db="EMBL/GenBank/DDBJ databases">
        <title>A novel member of the family Ruminococcaceae isolated from human feces.</title>
        <authorList>
            <person name="Shkoporov A.N."/>
            <person name="Chaplin A.V."/>
            <person name="Motuzova O.V."/>
            <person name="Kafarskaia L.I."/>
            <person name="Khokhlova E.V."/>
            <person name="Efimov B.A."/>
        </authorList>
    </citation>
    <scope>NUCLEOTIDE SEQUENCE [LARGE SCALE GENOMIC DNA]</scope>
    <source>
        <strain evidence="3">585-1</strain>
    </source>
</reference>
<evidence type="ECO:0000313" key="6">
    <source>
        <dbReference type="EMBL" id="MTS28645.1"/>
    </source>
</evidence>
<dbReference type="PROSITE" id="PS50943">
    <property type="entry name" value="HTH_CROC1"/>
    <property type="match status" value="1"/>
</dbReference>
<evidence type="ECO:0000313" key="10">
    <source>
        <dbReference type="Proteomes" id="UP000431913"/>
    </source>
</evidence>
<organism evidence="3 8">
    <name type="scientific">Ruthenibacterium lactatiformans</name>
    <dbReference type="NCBI Taxonomy" id="1550024"/>
    <lineage>
        <taxon>Bacteria</taxon>
        <taxon>Bacillati</taxon>
        <taxon>Bacillota</taxon>
        <taxon>Clostridia</taxon>
        <taxon>Eubacteriales</taxon>
        <taxon>Oscillospiraceae</taxon>
        <taxon>Ruthenibacterium</taxon>
    </lineage>
</organism>
<sequence>MDYIDRIRALRKAQGLTQKDMADVLGVATSMYNMYETRQRRMYVETFATLCSYFGVSADDLLGTGKEE</sequence>
<evidence type="ECO:0000313" key="11">
    <source>
        <dbReference type="Proteomes" id="UP000449193"/>
    </source>
</evidence>
<keyword evidence="8" id="KW-1185">Reference proteome</keyword>
<dbReference type="SMART" id="SM00530">
    <property type="entry name" value="HTH_XRE"/>
    <property type="match status" value="1"/>
</dbReference>
<dbReference type="Proteomes" id="UP000053433">
    <property type="component" value="Unassembled WGS sequence"/>
</dbReference>
<dbReference type="EMBL" id="WMZU01000032">
    <property type="protein sequence ID" value="MTS28645.1"/>
    <property type="molecule type" value="Genomic_DNA"/>
</dbReference>
<dbReference type="InterPro" id="IPR001387">
    <property type="entry name" value="Cro/C1-type_HTH"/>
</dbReference>
<evidence type="ECO:0000313" key="3">
    <source>
        <dbReference type="EMBL" id="KJF39713.1"/>
    </source>
</evidence>
<accession>A0A0W7TQS0</accession>
<dbReference type="PANTHER" id="PTHR46558:SF14">
    <property type="entry name" value="HTH-TYPE TRANSCRIPTIONAL REGULATOR ANSR"/>
    <property type="match status" value="1"/>
</dbReference>
<gene>
    <name evidence="4" type="ORF">ASJ35_09430</name>
    <name evidence="5" type="ORF">FYJ76_05965</name>
    <name evidence="7" type="ORF">GMD52_01825</name>
    <name evidence="6" type="ORF">GMD59_15315</name>
    <name evidence="3" type="ORF">TQ39_10895</name>
</gene>
<dbReference type="GO" id="GO:0003677">
    <property type="term" value="F:DNA binding"/>
    <property type="evidence" value="ECO:0007669"/>
    <property type="project" value="UniProtKB-KW"/>
</dbReference>
<name>A0A0D8J1S6_9FIRM</name>
<comment type="caution">
    <text evidence="3">The sequence shown here is derived from an EMBL/GenBank/DDBJ whole genome shotgun (WGS) entry which is preliminary data.</text>
</comment>
<evidence type="ECO:0000313" key="4">
    <source>
        <dbReference type="EMBL" id="KUE76201.1"/>
    </source>
</evidence>